<feature type="chain" id="PRO_5037342981" description="Tetratricopeptide repeat protein" evidence="3">
    <location>
        <begin position="27"/>
        <end position="312"/>
    </location>
</feature>
<sequence length="312" mass="32177">MSTRRLLPFLAWLLLLVFSIGARAQAAPEPSVQEIYATASRGDLPGANRMIDEVLAKHPGSAKAHYVKAELAARGQDLATARSELQQAEQLAPGLPFAKPAAVTALRSEIAGTSSAPAPATEQRGHARSMGAPPTEAPARGGFSLGALLIPLAIVVGLFLLMRRRRPQPVPTPYGNPDDFGRYPQQPYPPGPGMPPYGAPGGYPQGYPPREGMGSSLARGLGTGLAVGAGVVAAEEIGRRMFDHHGNEIPPHAVDPANAGSPLARDAGLGGGGFDPGANQDMGGQDFGIQDGGSWDDAGGSFGDAGGNDWDQ</sequence>
<proteinExistence type="predicted"/>
<feature type="transmembrane region" description="Helical" evidence="2">
    <location>
        <begin position="142"/>
        <end position="161"/>
    </location>
</feature>
<feature type="region of interest" description="Disordered" evidence="1">
    <location>
        <begin position="111"/>
        <end position="138"/>
    </location>
</feature>
<name>A0A934TVM8_9BURK</name>
<evidence type="ECO:0008006" key="6">
    <source>
        <dbReference type="Google" id="ProtNLM"/>
    </source>
</evidence>
<feature type="signal peptide" evidence="3">
    <location>
        <begin position="1"/>
        <end position="26"/>
    </location>
</feature>
<comment type="caution">
    <text evidence="4">The sequence shown here is derived from an EMBL/GenBank/DDBJ whole genome shotgun (WGS) entry which is preliminary data.</text>
</comment>
<organism evidence="4 5">
    <name type="scientific">Ramlibacter ginsenosidimutans</name>
    <dbReference type="NCBI Taxonomy" id="502333"/>
    <lineage>
        <taxon>Bacteria</taxon>
        <taxon>Pseudomonadati</taxon>
        <taxon>Pseudomonadota</taxon>
        <taxon>Betaproteobacteria</taxon>
        <taxon>Burkholderiales</taxon>
        <taxon>Comamonadaceae</taxon>
        <taxon>Ramlibacter</taxon>
    </lineage>
</organism>
<keyword evidence="2" id="KW-0472">Membrane</keyword>
<feature type="region of interest" description="Disordered" evidence="1">
    <location>
        <begin position="169"/>
        <end position="193"/>
    </location>
</feature>
<protein>
    <recommendedName>
        <fullName evidence="6">Tetratricopeptide repeat protein</fullName>
    </recommendedName>
</protein>
<dbReference type="Gene3D" id="1.25.40.10">
    <property type="entry name" value="Tetratricopeptide repeat domain"/>
    <property type="match status" value="1"/>
</dbReference>
<accession>A0A934TVM8</accession>
<evidence type="ECO:0000256" key="2">
    <source>
        <dbReference type="SAM" id="Phobius"/>
    </source>
</evidence>
<dbReference type="AlphaFoldDB" id="A0A934TVM8"/>
<gene>
    <name evidence="4" type="ORF">JJB11_19230</name>
</gene>
<keyword evidence="2" id="KW-0812">Transmembrane</keyword>
<reference evidence="4" key="2">
    <citation type="submission" date="2021-01" db="EMBL/GenBank/DDBJ databases">
        <authorList>
            <person name="Kang M."/>
        </authorList>
    </citation>
    <scope>NUCLEOTIDE SEQUENCE</scope>
    <source>
        <strain evidence="4">KACC 17527</strain>
    </source>
</reference>
<evidence type="ECO:0000313" key="5">
    <source>
        <dbReference type="Proteomes" id="UP000630528"/>
    </source>
</evidence>
<feature type="region of interest" description="Disordered" evidence="1">
    <location>
        <begin position="259"/>
        <end position="312"/>
    </location>
</feature>
<dbReference type="Proteomes" id="UP000630528">
    <property type="component" value="Unassembled WGS sequence"/>
</dbReference>
<dbReference type="EMBL" id="JAEPWM010000009">
    <property type="protein sequence ID" value="MBK6008243.1"/>
    <property type="molecule type" value="Genomic_DNA"/>
</dbReference>
<keyword evidence="3" id="KW-0732">Signal</keyword>
<dbReference type="InterPro" id="IPR011990">
    <property type="entry name" value="TPR-like_helical_dom_sf"/>
</dbReference>
<dbReference type="RefSeq" id="WP_201175199.1">
    <property type="nucleotide sequence ID" value="NZ_JAEPWM010000009.1"/>
</dbReference>
<dbReference type="SUPFAM" id="SSF48452">
    <property type="entry name" value="TPR-like"/>
    <property type="match status" value="1"/>
</dbReference>
<evidence type="ECO:0000256" key="3">
    <source>
        <dbReference type="SAM" id="SignalP"/>
    </source>
</evidence>
<evidence type="ECO:0000256" key="1">
    <source>
        <dbReference type="SAM" id="MobiDB-lite"/>
    </source>
</evidence>
<keyword evidence="5" id="KW-1185">Reference proteome</keyword>
<reference evidence="4" key="1">
    <citation type="journal article" date="2012" name="J. Microbiol. Biotechnol.">
        <title>Ramlibacter ginsenosidimutans sp. nov., with ginsenoside-converting activity.</title>
        <authorList>
            <person name="Wang L."/>
            <person name="An D.S."/>
            <person name="Kim S.G."/>
            <person name="Jin F.X."/>
            <person name="Kim S.C."/>
            <person name="Lee S.T."/>
            <person name="Im W.T."/>
        </authorList>
    </citation>
    <scope>NUCLEOTIDE SEQUENCE</scope>
    <source>
        <strain evidence="4">KACC 17527</strain>
    </source>
</reference>
<keyword evidence="2" id="KW-1133">Transmembrane helix</keyword>
<evidence type="ECO:0000313" key="4">
    <source>
        <dbReference type="EMBL" id="MBK6008243.1"/>
    </source>
</evidence>